<name>A0A2Z4Y883_SUMC1</name>
<dbReference type="AlphaFoldDB" id="A0A2Z4Y883"/>
<dbReference type="KEGG" id="schv:BRCON_2709"/>
<proteinExistence type="predicted"/>
<dbReference type="Proteomes" id="UP000262583">
    <property type="component" value="Chromosome"/>
</dbReference>
<dbReference type="EMBL" id="CP030759">
    <property type="protein sequence ID" value="AXA37451.1"/>
    <property type="molecule type" value="Genomic_DNA"/>
</dbReference>
<accession>A0A2Z4Y883</accession>
<reference evidence="1 2" key="1">
    <citation type="submission" date="2018-05" db="EMBL/GenBank/DDBJ databases">
        <title>A metagenomic window into the 2 km-deep terrestrial subsurface aquifer revealed taxonomically and functionally diverse microbial community comprising novel uncultured bacterial lineages.</title>
        <authorList>
            <person name="Kadnikov V.V."/>
            <person name="Mardanov A.V."/>
            <person name="Beletsky A.V."/>
            <person name="Banks D."/>
            <person name="Pimenov N.V."/>
            <person name="Frank Y.A."/>
            <person name="Karnachuk O.V."/>
            <person name="Ravin N.V."/>
        </authorList>
    </citation>
    <scope>NUCLEOTIDE SEQUENCE [LARGE SCALE GENOMIC DNA]</scope>
    <source>
        <strain evidence="1">BY</strain>
    </source>
</reference>
<evidence type="ECO:0000313" key="1">
    <source>
        <dbReference type="EMBL" id="AXA37451.1"/>
    </source>
</evidence>
<evidence type="ECO:0000313" key="2">
    <source>
        <dbReference type="Proteomes" id="UP000262583"/>
    </source>
</evidence>
<organism evidence="1 2">
    <name type="scientific">Sumerlaea chitinivorans</name>
    <dbReference type="NCBI Taxonomy" id="2250252"/>
    <lineage>
        <taxon>Bacteria</taxon>
        <taxon>Candidatus Sumerlaeota</taxon>
        <taxon>Candidatus Sumerlaeia</taxon>
        <taxon>Candidatus Sumerlaeales</taxon>
        <taxon>Candidatus Sumerlaeaceae</taxon>
        <taxon>Candidatus Sumerlaea</taxon>
    </lineage>
</organism>
<gene>
    <name evidence="1" type="ORF">BRCON_2709</name>
</gene>
<protein>
    <submittedName>
        <fullName evidence="1">Uncharacterized protein</fullName>
    </submittedName>
</protein>
<sequence length="219" mass="23745">MVALISFVGSGAQAAPDRMNIRYVLTHLGSPDDPNFYNADPDDAAVFKKAGVYWRGGVPFFLHGRKGVFKSQPDATNNTEETVSADLLTTNIPNATGVFLLVATTGTLNRMLTSIGKVEYEFTDGSTLTGNILARDHYEVLDSDALQGLEIAESESEPTARYTTVNGRLARYNLTVLYHAFPKRTLKAVRILDTPDEGEGAEAVNAPVWVYGLTIATTP</sequence>